<protein>
    <submittedName>
        <fullName evidence="2">Uncharacterized protein</fullName>
    </submittedName>
</protein>
<dbReference type="EMBL" id="JAVHNR010000002">
    <property type="protein sequence ID" value="KAK6350526.1"/>
    <property type="molecule type" value="Genomic_DNA"/>
</dbReference>
<comment type="caution">
    <text evidence="2">The sequence shown here is derived from an EMBL/GenBank/DDBJ whole genome shotgun (WGS) entry which is preliminary data.</text>
</comment>
<feature type="region of interest" description="Disordered" evidence="1">
    <location>
        <begin position="1"/>
        <end position="27"/>
    </location>
</feature>
<proteinExistence type="predicted"/>
<dbReference type="Proteomes" id="UP001313282">
    <property type="component" value="Unassembled WGS sequence"/>
</dbReference>
<evidence type="ECO:0000256" key="1">
    <source>
        <dbReference type="SAM" id="MobiDB-lite"/>
    </source>
</evidence>
<evidence type="ECO:0000313" key="2">
    <source>
        <dbReference type="EMBL" id="KAK6350526.1"/>
    </source>
</evidence>
<gene>
    <name evidence="2" type="ORF">TWF718_003717</name>
</gene>
<reference evidence="2 3" key="1">
    <citation type="submission" date="2019-10" db="EMBL/GenBank/DDBJ databases">
        <authorList>
            <person name="Palmer J.M."/>
        </authorList>
    </citation>
    <scope>NUCLEOTIDE SEQUENCE [LARGE SCALE GENOMIC DNA]</scope>
    <source>
        <strain evidence="2 3">TWF718</strain>
    </source>
</reference>
<evidence type="ECO:0000313" key="3">
    <source>
        <dbReference type="Proteomes" id="UP001313282"/>
    </source>
</evidence>
<sequence length="100" mass="11386">MDKRLEAKGPVENSKTTRNKCKAQGTRHTNPRIRLVLPLKCLVRTFARRKTCKGSLRGSLLHPVYSTKRVEVSSYNPKKILLEGLFPYLAISRTSKLVSF</sequence>
<organism evidence="2 3">
    <name type="scientific">Orbilia javanica</name>
    <dbReference type="NCBI Taxonomy" id="47235"/>
    <lineage>
        <taxon>Eukaryota</taxon>
        <taxon>Fungi</taxon>
        <taxon>Dikarya</taxon>
        <taxon>Ascomycota</taxon>
        <taxon>Pezizomycotina</taxon>
        <taxon>Orbiliomycetes</taxon>
        <taxon>Orbiliales</taxon>
        <taxon>Orbiliaceae</taxon>
        <taxon>Orbilia</taxon>
    </lineage>
</organism>
<name>A0AAN8NYQ9_9PEZI</name>
<dbReference type="AlphaFoldDB" id="A0AAN8NYQ9"/>
<accession>A0AAN8NYQ9</accession>
<keyword evidence="3" id="KW-1185">Reference proteome</keyword>